<dbReference type="InterPro" id="IPR011990">
    <property type="entry name" value="TPR-like_helical_dom_sf"/>
</dbReference>
<reference evidence="4" key="1">
    <citation type="submission" date="2019-03" db="EMBL/GenBank/DDBJ databases">
        <authorList>
            <person name="Hao L."/>
        </authorList>
    </citation>
    <scope>NUCLEOTIDE SEQUENCE</scope>
</reference>
<dbReference type="PROSITE" id="PS51257">
    <property type="entry name" value="PROKAR_LIPOPROTEIN"/>
    <property type="match status" value="1"/>
</dbReference>
<gene>
    <name evidence="4" type="ORF">SCFA_40055</name>
</gene>
<keyword evidence="3" id="KW-0175">Coiled coil</keyword>
<dbReference type="SUPFAM" id="SSF48452">
    <property type="entry name" value="TPR-like"/>
    <property type="match status" value="4"/>
</dbReference>
<evidence type="ECO:0000313" key="4">
    <source>
        <dbReference type="EMBL" id="VFU15182.1"/>
    </source>
</evidence>
<evidence type="ECO:0000256" key="3">
    <source>
        <dbReference type="SAM" id="Coils"/>
    </source>
</evidence>
<keyword evidence="1" id="KW-0677">Repeat</keyword>
<sequence>MKRFAGIFIAVLIPCMLLISGCSKSPEEKREAYLSSARSYMEKEKYAEAAIEFQNALQIAPDDAQTLVTLGEVQLKLMKANEAYRSFSRAAAIDPKNTAAHEYLTSIQLLARKYDLAEKQASMILEYDPENKKAKEMLAQALFQSGKKAEAVAIMDELVADQKPLEATIINAVQMYMATDRVNDALSLLSRGSSLYPESSKIRFLASDIYIFKDDISTARTWAEDAYRAQQDNIDAGITLARFYAAHRMDDLFKALLAELKSKFPSDPGPYLLESGVMQQKGDIDGALALAQSARKIEDSTTTKTVIAQLLLEKKDLPAAEKILAETLEKDPGAISARILLARIYLNQEAPGKALSTLDTLIKSIPRRPDVAVPAAQAYIMEGKTSQAREMVEKSLQEYQNNAALHGLLAKIEFLEGKYKEALAQVDILAERAALTPDTLYIGALSAMRTGKAAQASSFADSLEKMSPESWQTLHARSLLALSKGEKKSAYQYAEKALSLFPEKVQALTLFTSIAPSVISKEETLKKVRAACEKHDSAYCHMIIARLLETSGDVEGALNEIKRATALEPENTSLYHALAQFYARNDMMQKAINEYEALVNAKPGDLRAATMLGLLNQNQGRISDAKKVYAYILERDPKNALAANNLSWILAQSGKPADLNEALRLAQIAKDQFPEDARIADTLGYVYLKKGLAENALAQFQLAVEKLPEEPTINYHMALALVELSRNPEARKYVEKALDTEIPFDEREAAQELMARIGDGKGE</sequence>
<dbReference type="PROSITE" id="PS50005">
    <property type="entry name" value="TPR"/>
    <property type="match status" value="4"/>
</dbReference>
<evidence type="ECO:0000256" key="1">
    <source>
        <dbReference type="ARBA" id="ARBA00022737"/>
    </source>
</evidence>
<dbReference type="InterPro" id="IPR051012">
    <property type="entry name" value="CellSynth/LPSAsmb/PSIAsmb"/>
</dbReference>
<dbReference type="PANTHER" id="PTHR45586:SF1">
    <property type="entry name" value="LIPOPOLYSACCHARIDE ASSEMBLY PROTEIN B"/>
    <property type="match status" value="1"/>
</dbReference>
<dbReference type="Gene3D" id="1.25.40.10">
    <property type="entry name" value="Tetratricopeptide repeat domain"/>
    <property type="match status" value="4"/>
</dbReference>
<evidence type="ECO:0000256" key="2">
    <source>
        <dbReference type="ARBA" id="ARBA00022803"/>
    </source>
</evidence>
<name>A0A485M206_9ZZZZ</name>
<protein>
    <submittedName>
        <fullName evidence="4">Tetratricopeptide repeat protein</fullName>
    </submittedName>
</protein>
<dbReference type="SMART" id="SM00028">
    <property type="entry name" value="TPR"/>
    <property type="match status" value="12"/>
</dbReference>
<dbReference type="Pfam" id="PF13181">
    <property type="entry name" value="TPR_8"/>
    <property type="match status" value="1"/>
</dbReference>
<proteinExistence type="predicted"/>
<dbReference type="EMBL" id="CAADRM010000103">
    <property type="protein sequence ID" value="VFU15182.1"/>
    <property type="molecule type" value="Genomic_DNA"/>
</dbReference>
<keyword evidence="2" id="KW-0802">TPR repeat</keyword>
<dbReference type="Pfam" id="PF13432">
    <property type="entry name" value="TPR_16"/>
    <property type="match status" value="1"/>
</dbReference>
<dbReference type="Pfam" id="PF14559">
    <property type="entry name" value="TPR_19"/>
    <property type="match status" value="3"/>
</dbReference>
<organism evidence="4">
    <name type="scientific">anaerobic digester metagenome</name>
    <dbReference type="NCBI Taxonomy" id="1263854"/>
    <lineage>
        <taxon>unclassified sequences</taxon>
        <taxon>metagenomes</taxon>
        <taxon>ecological metagenomes</taxon>
    </lineage>
</organism>
<dbReference type="PANTHER" id="PTHR45586">
    <property type="entry name" value="TPR REPEAT-CONTAINING PROTEIN PA4667"/>
    <property type="match status" value="1"/>
</dbReference>
<accession>A0A485M206</accession>
<dbReference type="AlphaFoldDB" id="A0A485M206"/>
<feature type="coiled-coil region" evidence="3">
    <location>
        <begin position="405"/>
        <end position="432"/>
    </location>
</feature>
<dbReference type="InterPro" id="IPR019734">
    <property type="entry name" value="TPR_rpt"/>
</dbReference>